<evidence type="ECO:0000313" key="8">
    <source>
        <dbReference type="Proteomes" id="UP001369086"/>
    </source>
</evidence>
<evidence type="ECO:0000256" key="4">
    <source>
        <dbReference type="ARBA" id="ARBA00023204"/>
    </source>
</evidence>
<protein>
    <submittedName>
        <fullName evidence="7">DNA repair protein RAD52-like protein isoform X2</fullName>
    </submittedName>
</protein>
<evidence type="ECO:0000256" key="3">
    <source>
        <dbReference type="ARBA" id="ARBA00023172"/>
    </source>
</evidence>
<feature type="compositionally biased region" description="Basic residues" evidence="5">
    <location>
        <begin position="496"/>
        <end position="506"/>
    </location>
</feature>
<keyword evidence="8" id="KW-1185">Reference proteome</keyword>
<dbReference type="InterPro" id="IPR007232">
    <property type="entry name" value="Rad52_Rad59_Rad22"/>
</dbReference>
<feature type="chain" id="PRO_5047127975" evidence="6">
    <location>
        <begin position="21"/>
        <end position="506"/>
    </location>
</feature>
<feature type="compositionally biased region" description="Polar residues" evidence="5">
    <location>
        <begin position="316"/>
        <end position="328"/>
    </location>
</feature>
<dbReference type="PANTHER" id="PTHR12132">
    <property type="entry name" value="DNA REPAIR AND RECOMBINATION PROTEIN RAD52, RAD59"/>
    <property type="match status" value="1"/>
</dbReference>
<dbReference type="Proteomes" id="UP001369086">
    <property type="component" value="Unassembled WGS sequence"/>
</dbReference>
<gene>
    <name evidence="7" type="ORF">HHUSO_G15982</name>
</gene>
<evidence type="ECO:0000256" key="5">
    <source>
        <dbReference type="SAM" id="MobiDB-lite"/>
    </source>
</evidence>
<accession>A0ABR0ZDI1</accession>
<organism evidence="7 8">
    <name type="scientific">Huso huso</name>
    <name type="common">Beluga</name>
    <name type="synonym">Acipenser huso</name>
    <dbReference type="NCBI Taxonomy" id="61971"/>
    <lineage>
        <taxon>Eukaryota</taxon>
        <taxon>Metazoa</taxon>
        <taxon>Chordata</taxon>
        <taxon>Craniata</taxon>
        <taxon>Vertebrata</taxon>
        <taxon>Euteleostomi</taxon>
        <taxon>Actinopterygii</taxon>
        <taxon>Chondrostei</taxon>
        <taxon>Acipenseriformes</taxon>
        <taxon>Acipenseridae</taxon>
        <taxon>Huso</taxon>
    </lineage>
</organism>
<evidence type="ECO:0000256" key="1">
    <source>
        <dbReference type="ARBA" id="ARBA00006638"/>
    </source>
</evidence>
<evidence type="ECO:0000256" key="6">
    <source>
        <dbReference type="SAM" id="SignalP"/>
    </source>
</evidence>
<dbReference type="SUPFAM" id="SSF54768">
    <property type="entry name" value="dsRNA-binding domain-like"/>
    <property type="match status" value="1"/>
</dbReference>
<dbReference type="InterPro" id="IPR042525">
    <property type="entry name" value="Rad52_Rad59_Rad22_sf"/>
</dbReference>
<dbReference type="PANTHER" id="PTHR12132:SF1">
    <property type="entry name" value="DNA REPAIR PROTEIN RAD52 HOMOLOG"/>
    <property type="match status" value="1"/>
</dbReference>
<reference evidence="7 8" key="1">
    <citation type="submission" date="2021-05" db="EMBL/GenBank/DDBJ databases">
        <authorList>
            <person name="Zahm M."/>
            <person name="Klopp C."/>
            <person name="Cabau C."/>
            <person name="Kuhl H."/>
            <person name="Suciu R."/>
            <person name="Ciorpac M."/>
            <person name="Holostenco D."/>
            <person name="Gessner J."/>
            <person name="Wuertz S."/>
            <person name="Hohne C."/>
            <person name="Stock M."/>
            <person name="Gislard M."/>
            <person name="Lluch J."/>
            <person name="Milhes M."/>
            <person name="Lampietro C."/>
            <person name="Lopez Roques C."/>
            <person name="Donnadieu C."/>
            <person name="Du K."/>
            <person name="Schartl M."/>
            <person name="Guiguen Y."/>
        </authorList>
    </citation>
    <scope>NUCLEOTIDE SEQUENCE [LARGE SCALE GENOMIC DNA]</scope>
    <source>
        <strain evidence="7">Hh-F2</strain>
        <tissue evidence="7">Blood</tissue>
    </source>
</reference>
<dbReference type="NCBIfam" id="TIGR00607">
    <property type="entry name" value="rad52"/>
    <property type="match status" value="1"/>
</dbReference>
<dbReference type="Pfam" id="PF04098">
    <property type="entry name" value="Rad52_Rad22"/>
    <property type="match status" value="1"/>
</dbReference>
<keyword evidence="6" id="KW-0732">Signal</keyword>
<feature type="compositionally biased region" description="Basic and acidic residues" evidence="5">
    <location>
        <begin position="357"/>
        <end position="372"/>
    </location>
</feature>
<evidence type="ECO:0000256" key="2">
    <source>
        <dbReference type="ARBA" id="ARBA00022763"/>
    </source>
</evidence>
<comment type="caution">
    <text evidence="7">The sequence shown here is derived from an EMBL/GenBank/DDBJ whole genome shotgun (WGS) entry which is preliminary data.</text>
</comment>
<feature type="compositionally biased region" description="Polar residues" evidence="5">
    <location>
        <begin position="275"/>
        <end position="288"/>
    </location>
</feature>
<keyword evidence="4" id="KW-0234">DNA repair</keyword>
<dbReference type="InterPro" id="IPR004585">
    <property type="entry name" value="DNA_recomb/repair_Rad52"/>
</dbReference>
<sequence>MILEARAFLWYLAAACTVLSRRLPSYRQKRESTKQQKCALQNRISSSYHQEEDLKSADRTTMINGSGSGDHIEYKGSNKPSMCFGQSQYTAEEYQAVQNALRQKLGPEFISSRQAGGGQKVCYIEGHKVIGLANEMFGYNGWSHSITQQNVDFVDLINGRFHVGVSAFVKVQLKDGSFHEDVGYGVSEGLKSKALSLEKARKEAVTDGLKRSLKCFGNALGNCILNKEYLMAINKIPKQPPAPLDPSETKRSDGEPLVERARYSSLLQAESRNCTGAVTDQTTPQNQHRAPPAEESRGGAPPHSHPQPRALEPRGSSENNQPSLSRTVNLADVSGSVGPEADPRYQRKLRQQQLQQKFREQMAAKKQQEEQQQRAQQEPTAPPSEQRPGSHQQTVNHSTPVGGRDEALGDQYLADDPQMWDFPIDSSDIVDLPAAPTTPLGSHQMMTRSKTPQRQQFLRPPMRPGYSHGTSEHRLLQQPASDQRTVEHGSPYRQGQHLKKRKLETT</sequence>
<dbReference type="Gene3D" id="3.30.390.80">
    <property type="entry name" value="DNA repair protein Rad52/59/22"/>
    <property type="match status" value="1"/>
</dbReference>
<feature type="region of interest" description="Disordered" evidence="5">
    <location>
        <begin position="275"/>
        <end position="506"/>
    </location>
</feature>
<proteinExistence type="inferred from homology"/>
<name>A0ABR0ZDI1_HUSHU</name>
<keyword evidence="2" id="KW-0227">DNA damage</keyword>
<dbReference type="InterPro" id="IPR041247">
    <property type="entry name" value="Rad52_fam"/>
</dbReference>
<keyword evidence="3" id="KW-0233">DNA recombination</keyword>
<comment type="similarity">
    <text evidence="1">Belongs to the RAD52 family.</text>
</comment>
<feature type="compositionally biased region" description="Polar residues" evidence="5">
    <location>
        <begin position="387"/>
        <end position="399"/>
    </location>
</feature>
<evidence type="ECO:0000313" key="7">
    <source>
        <dbReference type="EMBL" id="KAK6482873.1"/>
    </source>
</evidence>
<feature type="signal peptide" evidence="6">
    <location>
        <begin position="1"/>
        <end position="20"/>
    </location>
</feature>
<feature type="compositionally biased region" description="Polar residues" evidence="5">
    <location>
        <begin position="439"/>
        <end position="456"/>
    </location>
</feature>
<dbReference type="EMBL" id="JAHFZB010000013">
    <property type="protein sequence ID" value="KAK6482873.1"/>
    <property type="molecule type" value="Genomic_DNA"/>
</dbReference>